<keyword evidence="2" id="KW-0433">Leucine-rich repeat</keyword>
<keyword evidence="5" id="KW-0677">Repeat</keyword>
<keyword evidence="3 10" id="KW-0812">Transmembrane</keyword>
<feature type="binding site" evidence="9">
    <location>
        <position position="739"/>
    </location>
    <ligand>
        <name>ATP</name>
        <dbReference type="ChEBI" id="CHEBI:30616"/>
    </ligand>
</feature>
<comment type="caution">
    <text evidence="12">The sequence shown here is derived from an EMBL/GenBank/DDBJ whole genome shotgun (WGS) entry which is preliminary data.</text>
</comment>
<keyword evidence="8" id="KW-0325">Glycoprotein</keyword>
<dbReference type="FunFam" id="3.80.10.10:FF:000221">
    <property type="entry name" value="Leucine-rich repeat receptor-like protein kinase PXL1"/>
    <property type="match status" value="1"/>
</dbReference>
<keyword evidence="13" id="KW-1185">Reference proteome</keyword>
<reference evidence="12" key="1">
    <citation type="submission" date="2023-02" db="EMBL/GenBank/DDBJ databases">
        <title>Genome of toxic invasive species Heracleum sosnowskyi carries increased number of genes despite the absence of recent whole-genome duplications.</title>
        <authorList>
            <person name="Schelkunov M."/>
            <person name="Shtratnikova V."/>
            <person name="Makarenko M."/>
            <person name="Klepikova A."/>
            <person name="Omelchenko D."/>
            <person name="Novikova G."/>
            <person name="Obukhova E."/>
            <person name="Bogdanov V."/>
            <person name="Penin A."/>
            <person name="Logacheva M."/>
        </authorList>
    </citation>
    <scope>NUCLEOTIDE SEQUENCE</scope>
    <source>
        <strain evidence="12">Hsosn_3</strain>
        <tissue evidence="12">Leaf</tissue>
    </source>
</reference>
<dbReference type="SUPFAM" id="SSF56112">
    <property type="entry name" value="Protein kinase-like (PK-like)"/>
    <property type="match status" value="1"/>
</dbReference>
<dbReference type="Pfam" id="PF08263">
    <property type="entry name" value="LRRNT_2"/>
    <property type="match status" value="1"/>
</dbReference>
<evidence type="ECO:0000256" key="10">
    <source>
        <dbReference type="SAM" id="Phobius"/>
    </source>
</evidence>
<feature type="domain" description="Protein kinase" evidence="11">
    <location>
        <begin position="636"/>
        <end position="939"/>
    </location>
</feature>
<dbReference type="Gene3D" id="1.10.510.10">
    <property type="entry name" value="Transferase(Phosphotransferase) domain 1"/>
    <property type="match status" value="2"/>
</dbReference>
<dbReference type="Pfam" id="PF00560">
    <property type="entry name" value="LRR_1"/>
    <property type="match status" value="3"/>
</dbReference>
<evidence type="ECO:0000256" key="6">
    <source>
        <dbReference type="ARBA" id="ARBA00022989"/>
    </source>
</evidence>
<dbReference type="PANTHER" id="PTHR48054:SF25">
    <property type="entry name" value="LEUCINE-RICH REPEAT (LRR) FAMILY PROTEIN"/>
    <property type="match status" value="1"/>
</dbReference>
<organism evidence="12 13">
    <name type="scientific">Heracleum sosnowskyi</name>
    <dbReference type="NCBI Taxonomy" id="360622"/>
    <lineage>
        <taxon>Eukaryota</taxon>
        <taxon>Viridiplantae</taxon>
        <taxon>Streptophyta</taxon>
        <taxon>Embryophyta</taxon>
        <taxon>Tracheophyta</taxon>
        <taxon>Spermatophyta</taxon>
        <taxon>Magnoliopsida</taxon>
        <taxon>eudicotyledons</taxon>
        <taxon>Gunneridae</taxon>
        <taxon>Pentapetalae</taxon>
        <taxon>asterids</taxon>
        <taxon>campanulids</taxon>
        <taxon>Apiales</taxon>
        <taxon>Apiaceae</taxon>
        <taxon>Apioideae</taxon>
        <taxon>apioid superclade</taxon>
        <taxon>Tordylieae</taxon>
        <taxon>Tordyliinae</taxon>
        <taxon>Heracleum</taxon>
    </lineage>
</organism>
<dbReference type="PROSITE" id="PS50011">
    <property type="entry name" value="PROTEIN_KINASE_DOM"/>
    <property type="match status" value="1"/>
</dbReference>
<dbReference type="Pfam" id="PF00069">
    <property type="entry name" value="Pkinase"/>
    <property type="match status" value="1"/>
</dbReference>
<dbReference type="FunFam" id="3.80.10.10:FF:000041">
    <property type="entry name" value="LRR receptor-like serine/threonine-protein kinase ERECTA"/>
    <property type="match status" value="1"/>
</dbReference>
<evidence type="ECO:0000256" key="5">
    <source>
        <dbReference type="ARBA" id="ARBA00022737"/>
    </source>
</evidence>
<dbReference type="GO" id="GO:0005524">
    <property type="term" value="F:ATP binding"/>
    <property type="evidence" value="ECO:0007669"/>
    <property type="project" value="UniProtKB-UniRule"/>
</dbReference>
<dbReference type="InterPro" id="IPR011009">
    <property type="entry name" value="Kinase-like_dom_sf"/>
</dbReference>
<keyword evidence="12" id="KW-0675">Receptor</keyword>
<evidence type="ECO:0000256" key="7">
    <source>
        <dbReference type="ARBA" id="ARBA00023136"/>
    </source>
</evidence>
<dbReference type="Proteomes" id="UP001237642">
    <property type="component" value="Unassembled WGS sequence"/>
</dbReference>
<evidence type="ECO:0000259" key="11">
    <source>
        <dbReference type="PROSITE" id="PS50011"/>
    </source>
</evidence>
<sequence length="958" mass="106223">MLMKFVAITQNSRISTSMTTLNSLEILAIFFLITLPFHGNSQQINNLEKNILLQLKQFWSYPQSLNHWSASKSSDHCTWPEIICNENSVTGLDLSSKDLRGKIPPYICDLKNLTVLDFWNNWIPGSFPTGLYNCSNLRHLDLSDNYFVDIIPGDVDKLSQLNFLNLGGNNFTGDIPAAIGRLSELVTLKLSGNQFNGSFPPEIGNLSNLEVLEFSHFTKLPPWTLPSNLFTKLTKLKNLFMTESHLIGEIPESIGNLAALEMLDFSDNKLSGKIPDGLFLLKNLTVVYLYANKLSGSIPLSIKSLNMEQLDLSVNNLTGTIPEDIGKLAKLSGLSLFLNKLSGEIPVSIGRLPLLTDIRLFNNSLSGELPQDFGRFSMLENFEVSINKFVGNLPDNLCYNGVLRGLVVFDNNLSGEIPKSLGNCSSLDVFYVSGNHFSGKIPDGLWTSLNITEMIVGHNSFIGQLPDKISSNLSLLEIDSNNFSGEIPVGISSWKNLVEFVASNNQFNGSIPEELTSLPLLEKLQLDRNLLSGFLPKSFISWTSLTILNLSRNHISGPIPAQLGSLSKLADLDLSENEFLGPIPSEISRLRLPSLNLSSNHLIGKIPGEYEYAAFDSSFLNNTDLCSNNPSVGIKICNSRPITRGSNGTSHKFKTTIIFISVILFILAILFSLYVISLYRKRKRGSDLRWKLTSFQKLNFTESTILSSLTEENVIGSGGSGKVYRVPVNRSGEYVAVKKIGNNRKLDKRLENEFNSEVQYMENGSLDQWLHGNKRASKHSDSMPQMILDWPHRMQIAVGAARGLYFGLAKILEKDGGSNSVSVVAGSFGYLAPEYAHSARVDEKIDVYSFGVILLELVTGREANEGDEDMTLVEWAWNHITRGKPMINAIDMGIKEPSYLNEMISVFKLGIICTGTLPSTRPSMKEVLKILIRTCHSKEYGEMNNVIEVDSSPLLKNS</sequence>
<dbReference type="PANTHER" id="PTHR48054">
    <property type="entry name" value="RECEPTOR KINASE-LIKE PROTEIN XA21"/>
    <property type="match status" value="1"/>
</dbReference>
<proteinExistence type="predicted"/>
<keyword evidence="12" id="KW-0808">Transferase</keyword>
<dbReference type="InterPro" id="IPR052592">
    <property type="entry name" value="LRR-RLK"/>
</dbReference>
<accession>A0AAD8I2B7</accession>
<dbReference type="Gene3D" id="3.80.10.10">
    <property type="entry name" value="Ribonuclease Inhibitor"/>
    <property type="match status" value="4"/>
</dbReference>
<gene>
    <name evidence="12" type="ORF">POM88_024405</name>
</gene>
<keyword evidence="9" id="KW-0547">Nucleotide-binding</keyword>
<protein>
    <submittedName>
        <fullName evidence="12">Receptor-like protein kinase HSL1</fullName>
    </submittedName>
</protein>
<evidence type="ECO:0000256" key="3">
    <source>
        <dbReference type="ARBA" id="ARBA00022692"/>
    </source>
</evidence>
<dbReference type="GO" id="GO:0051707">
    <property type="term" value="P:response to other organism"/>
    <property type="evidence" value="ECO:0007669"/>
    <property type="project" value="UniProtKB-ARBA"/>
</dbReference>
<evidence type="ECO:0000256" key="2">
    <source>
        <dbReference type="ARBA" id="ARBA00022614"/>
    </source>
</evidence>
<dbReference type="GO" id="GO:0016020">
    <property type="term" value="C:membrane"/>
    <property type="evidence" value="ECO:0007669"/>
    <property type="project" value="UniProtKB-SubCell"/>
</dbReference>
<dbReference type="InterPro" id="IPR000719">
    <property type="entry name" value="Prot_kinase_dom"/>
</dbReference>
<keyword evidence="6 10" id="KW-1133">Transmembrane helix</keyword>
<reference evidence="12" key="2">
    <citation type="submission" date="2023-05" db="EMBL/GenBank/DDBJ databases">
        <authorList>
            <person name="Schelkunov M.I."/>
        </authorList>
    </citation>
    <scope>NUCLEOTIDE SEQUENCE</scope>
    <source>
        <strain evidence="12">Hsosn_3</strain>
        <tissue evidence="12">Leaf</tissue>
    </source>
</reference>
<dbReference type="PROSITE" id="PS00107">
    <property type="entry name" value="PROTEIN_KINASE_ATP"/>
    <property type="match status" value="1"/>
</dbReference>
<name>A0AAD8I2B7_9APIA</name>
<keyword evidence="9" id="KW-0067">ATP-binding</keyword>
<comment type="subcellular location">
    <subcellularLocation>
        <location evidence="1">Membrane</location>
        <topology evidence="1">Single-pass type I membrane protein</topology>
    </subcellularLocation>
</comment>
<evidence type="ECO:0000256" key="8">
    <source>
        <dbReference type="ARBA" id="ARBA00023180"/>
    </source>
</evidence>
<dbReference type="SUPFAM" id="SSF52047">
    <property type="entry name" value="RNI-like"/>
    <property type="match status" value="1"/>
</dbReference>
<evidence type="ECO:0000313" key="12">
    <source>
        <dbReference type="EMBL" id="KAK1377661.1"/>
    </source>
</evidence>
<keyword evidence="12" id="KW-0418">Kinase</keyword>
<evidence type="ECO:0000313" key="13">
    <source>
        <dbReference type="Proteomes" id="UP001237642"/>
    </source>
</evidence>
<dbReference type="EMBL" id="JAUIZM010000006">
    <property type="protein sequence ID" value="KAK1377661.1"/>
    <property type="molecule type" value="Genomic_DNA"/>
</dbReference>
<dbReference type="InterPro" id="IPR032675">
    <property type="entry name" value="LRR_dom_sf"/>
</dbReference>
<evidence type="ECO:0000256" key="9">
    <source>
        <dbReference type="PROSITE-ProRule" id="PRU10141"/>
    </source>
</evidence>
<dbReference type="GO" id="GO:0004672">
    <property type="term" value="F:protein kinase activity"/>
    <property type="evidence" value="ECO:0007669"/>
    <property type="project" value="InterPro"/>
</dbReference>
<dbReference type="Pfam" id="PF13855">
    <property type="entry name" value="LRR_8"/>
    <property type="match status" value="2"/>
</dbReference>
<dbReference type="InterPro" id="IPR001611">
    <property type="entry name" value="Leu-rich_rpt"/>
</dbReference>
<dbReference type="SMART" id="SM00369">
    <property type="entry name" value="LRR_TYP"/>
    <property type="match status" value="5"/>
</dbReference>
<evidence type="ECO:0000256" key="4">
    <source>
        <dbReference type="ARBA" id="ARBA00022729"/>
    </source>
</evidence>
<evidence type="ECO:0000256" key="1">
    <source>
        <dbReference type="ARBA" id="ARBA00004479"/>
    </source>
</evidence>
<dbReference type="InterPro" id="IPR003591">
    <property type="entry name" value="Leu-rich_rpt_typical-subtyp"/>
</dbReference>
<dbReference type="FunFam" id="3.80.10.10:FF:000077">
    <property type="entry name" value="LRR receptor-like serine/threonine-protein kinase ERL1"/>
    <property type="match status" value="1"/>
</dbReference>
<dbReference type="GO" id="GO:0006952">
    <property type="term" value="P:defense response"/>
    <property type="evidence" value="ECO:0007669"/>
    <property type="project" value="UniProtKB-ARBA"/>
</dbReference>
<dbReference type="FunFam" id="3.80.10.10:FF:000095">
    <property type="entry name" value="LRR receptor-like serine/threonine-protein kinase GSO1"/>
    <property type="match status" value="1"/>
</dbReference>
<keyword evidence="4" id="KW-0732">Signal</keyword>
<keyword evidence="7 10" id="KW-0472">Membrane</keyword>
<dbReference type="InterPro" id="IPR013210">
    <property type="entry name" value="LRR_N_plant-typ"/>
</dbReference>
<dbReference type="InterPro" id="IPR017441">
    <property type="entry name" value="Protein_kinase_ATP_BS"/>
</dbReference>
<dbReference type="SUPFAM" id="SSF52058">
    <property type="entry name" value="L domain-like"/>
    <property type="match status" value="1"/>
</dbReference>
<feature type="transmembrane region" description="Helical" evidence="10">
    <location>
        <begin position="657"/>
        <end position="679"/>
    </location>
</feature>
<dbReference type="AlphaFoldDB" id="A0AAD8I2B7"/>